<evidence type="ECO:0000313" key="2">
    <source>
        <dbReference type="EMBL" id="NHF60584.1"/>
    </source>
</evidence>
<reference evidence="2" key="2">
    <citation type="submission" date="2020-03" db="EMBL/GenBank/DDBJ databases">
        <title>Flavobacteriaceae bacterium strain TP-CH-4, a member of the family Flavobacteriaceae isolated from a deep-sea seamount.</title>
        <authorList>
            <person name="Zhang D.-C."/>
        </authorList>
    </citation>
    <scope>NUCLEOTIDE SEQUENCE</scope>
    <source>
        <strain evidence="2">TP-CH-4</strain>
    </source>
</reference>
<feature type="transmembrane region" description="Helical" evidence="1">
    <location>
        <begin position="79"/>
        <end position="102"/>
    </location>
</feature>
<sequence length="103" mass="11949">MGEKKYRICQNCGTTNLNRDYCKKCGELININLKRRLQREQSAVEKKASIEKRPKNRITVFFEKATKNENPLIRLTAKFFYSIWVIIIAIGSFLAFIIGYVAA</sequence>
<keyword evidence="1" id="KW-0812">Transmembrane</keyword>
<dbReference type="AlphaFoldDB" id="A0A967AUF4"/>
<proteinExistence type="predicted"/>
<evidence type="ECO:0000313" key="3">
    <source>
        <dbReference type="Proteomes" id="UP000707206"/>
    </source>
</evidence>
<comment type="caution">
    <text evidence="2">The sequence shown here is derived from an EMBL/GenBank/DDBJ whole genome shotgun (WGS) entry which is preliminary data.</text>
</comment>
<keyword evidence="3" id="KW-1185">Reference proteome</keyword>
<keyword evidence="1" id="KW-1133">Transmembrane helix</keyword>
<accession>A0A967AUF4</accession>
<gene>
    <name evidence="2" type="ORF">FK220_014610</name>
</gene>
<evidence type="ECO:0008006" key="4">
    <source>
        <dbReference type="Google" id="ProtNLM"/>
    </source>
</evidence>
<dbReference type="EMBL" id="VIKU02000004">
    <property type="protein sequence ID" value="NHF60584.1"/>
    <property type="molecule type" value="Genomic_DNA"/>
</dbReference>
<evidence type="ECO:0000256" key="1">
    <source>
        <dbReference type="SAM" id="Phobius"/>
    </source>
</evidence>
<reference evidence="2" key="1">
    <citation type="submission" date="2019-07" db="EMBL/GenBank/DDBJ databases">
        <authorList>
            <person name="De-Chao Zhang Q."/>
        </authorList>
    </citation>
    <scope>NUCLEOTIDE SEQUENCE</scope>
    <source>
        <strain evidence="2">TP-CH-4</strain>
    </source>
</reference>
<protein>
    <recommendedName>
        <fullName evidence="4">Zinc ribbon domain-containing protein</fullName>
    </recommendedName>
</protein>
<dbReference type="Proteomes" id="UP000707206">
    <property type="component" value="Unassembled WGS sequence"/>
</dbReference>
<keyword evidence="1" id="KW-0472">Membrane</keyword>
<organism evidence="2 3">
    <name type="scientific">Pelagihabitans pacificus</name>
    <dbReference type="NCBI Taxonomy" id="2696054"/>
    <lineage>
        <taxon>Bacteria</taxon>
        <taxon>Pseudomonadati</taxon>
        <taxon>Bacteroidota</taxon>
        <taxon>Flavobacteriia</taxon>
        <taxon>Flavobacteriales</taxon>
        <taxon>Flavobacteriaceae</taxon>
        <taxon>Pelagihabitans</taxon>
    </lineage>
</organism>
<name>A0A967AUF4_9FLAO</name>
<dbReference type="RefSeq" id="WP_152575079.1">
    <property type="nucleotide sequence ID" value="NZ_VIKU02000004.1"/>
</dbReference>